<gene>
    <name evidence="1" type="ORF">LCGC14_0561150</name>
</gene>
<dbReference type="AlphaFoldDB" id="A0A0F9RS64"/>
<dbReference type="EMBL" id="LAZR01000798">
    <property type="protein sequence ID" value="KKN57569.1"/>
    <property type="molecule type" value="Genomic_DNA"/>
</dbReference>
<protein>
    <submittedName>
        <fullName evidence="1">Uncharacterized protein</fullName>
    </submittedName>
</protein>
<organism evidence="1">
    <name type="scientific">marine sediment metagenome</name>
    <dbReference type="NCBI Taxonomy" id="412755"/>
    <lineage>
        <taxon>unclassified sequences</taxon>
        <taxon>metagenomes</taxon>
        <taxon>ecological metagenomes</taxon>
    </lineage>
</organism>
<proteinExistence type="predicted"/>
<name>A0A0F9RS64_9ZZZZ</name>
<sequence length="56" mass="6597">MASVYVRDFETRSVVKEIKVDNMVGTSNYDRFLMGLLHNMNLDKYYVDESEVEDDD</sequence>
<evidence type="ECO:0000313" key="1">
    <source>
        <dbReference type="EMBL" id="KKN57569.1"/>
    </source>
</evidence>
<comment type="caution">
    <text evidence="1">The sequence shown here is derived from an EMBL/GenBank/DDBJ whole genome shotgun (WGS) entry which is preliminary data.</text>
</comment>
<reference evidence="1" key="1">
    <citation type="journal article" date="2015" name="Nature">
        <title>Complex archaea that bridge the gap between prokaryotes and eukaryotes.</title>
        <authorList>
            <person name="Spang A."/>
            <person name="Saw J.H."/>
            <person name="Jorgensen S.L."/>
            <person name="Zaremba-Niedzwiedzka K."/>
            <person name="Martijn J."/>
            <person name="Lind A.E."/>
            <person name="van Eijk R."/>
            <person name="Schleper C."/>
            <person name="Guy L."/>
            <person name="Ettema T.J."/>
        </authorList>
    </citation>
    <scope>NUCLEOTIDE SEQUENCE</scope>
</reference>
<accession>A0A0F9RS64</accession>